<comment type="caution">
    <text evidence="1">The sequence shown here is derived from an EMBL/GenBank/DDBJ whole genome shotgun (WGS) entry which is preliminary data.</text>
</comment>
<name>A0ACB6ZQY9_THEGA</name>
<dbReference type="Proteomes" id="UP000886501">
    <property type="component" value="Unassembled WGS sequence"/>
</dbReference>
<reference evidence="1" key="1">
    <citation type="submission" date="2019-10" db="EMBL/GenBank/DDBJ databases">
        <authorList>
            <consortium name="DOE Joint Genome Institute"/>
            <person name="Kuo A."/>
            <person name="Miyauchi S."/>
            <person name="Kiss E."/>
            <person name="Drula E."/>
            <person name="Kohler A."/>
            <person name="Sanchez-Garcia M."/>
            <person name="Andreopoulos B."/>
            <person name="Barry K.W."/>
            <person name="Bonito G."/>
            <person name="Buee M."/>
            <person name="Carver A."/>
            <person name="Chen C."/>
            <person name="Cichocki N."/>
            <person name="Clum A."/>
            <person name="Culley D."/>
            <person name="Crous P.W."/>
            <person name="Fauchery L."/>
            <person name="Girlanda M."/>
            <person name="Hayes R."/>
            <person name="Keri Z."/>
            <person name="Labutti K."/>
            <person name="Lipzen A."/>
            <person name="Lombard V."/>
            <person name="Magnuson J."/>
            <person name="Maillard F."/>
            <person name="Morin E."/>
            <person name="Murat C."/>
            <person name="Nolan M."/>
            <person name="Ohm R."/>
            <person name="Pangilinan J."/>
            <person name="Pereira M."/>
            <person name="Perotto S."/>
            <person name="Peter M."/>
            <person name="Riley R."/>
            <person name="Sitrit Y."/>
            <person name="Stielow B."/>
            <person name="Szollosi G."/>
            <person name="Zifcakova L."/>
            <person name="Stursova M."/>
            <person name="Spatafora J.W."/>
            <person name="Tedersoo L."/>
            <person name="Vaario L.-M."/>
            <person name="Yamada A."/>
            <person name="Yan M."/>
            <person name="Wang P."/>
            <person name="Xu J."/>
            <person name="Bruns T."/>
            <person name="Baldrian P."/>
            <person name="Vilgalys R."/>
            <person name="Henrissat B."/>
            <person name="Grigoriev I.V."/>
            <person name="Hibbett D."/>
            <person name="Nagy L.G."/>
            <person name="Martin F.M."/>
        </authorList>
    </citation>
    <scope>NUCLEOTIDE SEQUENCE</scope>
    <source>
        <strain evidence="1">P2</strain>
    </source>
</reference>
<gene>
    <name evidence="1" type="ORF">BDM02DRAFT_3109955</name>
</gene>
<accession>A0ACB6ZQY9</accession>
<reference evidence="1" key="2">
    <citation type="journal article" date="2020" name="Nat. Commun.">
        <title>Large-scale genome sequencing of mycorrhizal fungi provides insights into the early evolution of symbiotic traits.</title>
        <authorList>
            <person name="Miyauchi S."/>
            <person name="Kiss E."/>
            <person name="Kuo A."/>
            <person name="Drula E."/>
            <person name="Kohler A."/>
            <person name="Sanchez-Garcia M."/>
            <person name="Morin E."/>
            <person name="Andreopoulos B."/>
            <person name="Barry K.W."/>
            <person name="Bonito G."/>
            <person name="Buee M."/>
            <person name="Carver A."/>
            <person name="Chen C."/>
            <person name="Cichocki N."/>
            <person name="Clum A."/>
            <person name="Culley D."/>
            <person name="Crous P.W."/>
            <person name="Fauchery L."/>
            <person name="Girlanda M."/>
            <person name="Hayes R.D."/>
            <person name="Keri Z."/>
            <person name="LaButti K."/>
            <person name="Lipzen A."/>
            <person name="Lombard V."/>
            <person name="Magnuson J."/>
            <person name="Maillard F."/>
            <person name="Murat C."/>
            <person name="Nolan M."/>
            <person name="Ohm R.A."/>
            <person name="Pangilinan J."/>
            <person name="Pereira M.F."/>
            <person name="Perotto S."/>
            <person name="Peter M."/>
            <person name="Pfister S."/>
            <person name="Riley R."/>
            <person name="Sitrit Y."/>
            <person name="Stielow J.B."/>
            <person name="Szollosi G."/>
            <person name="Zifcakova L."/>
            <person name="Stursova M."/>
            <person name="Spatafora J.W."/>
            <person name="Tedersoo L."/>
            <person name="Vaario L.M."/>
            <person name="Yamada A."/>
            <person name="Yan M."/>
            <person name="Wang P."/>
            <person name="Xu J."/>
            <person name="Bruns T."/>
            <person name="Baldrian P."/>
            <person name="Vilgalys R."/>
            <person name="Dunand C."/>
            <person name="Henrissat B."/>
            <person name="Grigoriev I.V."/>
            <person name="Hibbett D."/>
            <person name="Nagy L.G."/>
            <person name="Martin F.M."/>
        </authorList>
    </citation>
    <scope>NUCLEOTIDE SEQUENCE</scope>
    <source>
        <strain evidence="1">P2</strain>
    </source>
</reference>
<sequence length="497" mass="54314">MATVDNVVSSSSKLWAVPSKEWVIPAKPKPGRKPKGISTPANEDKEGDPGARRNNNRAAQRAFRERKQSQLAELQARIQVYEQGETERSVALQNLARRYKEENERLRAENAALQQKIVRLETEKLIAVAALYQPRKRPVSDDDTVLVQSTKRAKTLTEPFSLPLPTLSPYPPSPSSTPSVESSSSPKFEARSVSHRAAPPENSLFPNHPNESDSLVRTSVADDTDSPFEKFDCGFCDDNTPCVCREIFQQHVADRIGRPNQPTIKIDHVEAPGIASSTSRAQSSTLDHLPAYQPAVPLRRKALNKQTTGGNLIFPVTQPPPLPPTCSGDPRNCRACASDDFGKAFCDAVNDSMAESEAVDATGVPGDSTRQSFVKAEPGEQRMVPCDDAWRQLKSHPNVEFSDLKLLAEVVASRSKCTGPRVLTSPALGSVTSERVVTPTDGPSRRSYLKTLPRDILDTQDGTVVTGHRRVGIREVPMEAVQAALDLLDAKSSMSLV</sequence>
<organism evidence="1 2">
    <name type="scientific">Thelephora ganbajun</name>
    <name type="common">Ganba fungus</name>
    <dbReference type="NCBI Taxonomy" id="370292"/>
    <lineage>
        <taxon>Eukaryota</taxon>
        <taxon>Fungi</taxon>
        <taxon>Dikarya</taxon>
        <taxon>Basidiomycota</taxon>
        <taxon>Agaricomycotina</taxon>
        <taxon>Agaricomycetes</taxon>
        <taxon>Thelephorales</taxon>
        <taxon>Thelephoraceae</taxon>
        <taxon>Thelephora</taxon>
    </lineage>
</organism>
<keyword evidence="2" id="KW-1185">Reference proteome</keyword>
<proteinExistence type="predicted"/>
<protein>
    <submittedName>
        <fullName evidence="1">Uncharacterized protein</fullName>
    </submittedName>
</protein>
<dbReference type="EMBL" id="MU117972">
    <property type="protein sequence ID" value="KAF9651853.1"/>
    <property type="molecule type" value="Genomic_DNA"/>
</dbReference>
<evidence type="ECO:0000313" key="2">
    <source>
        <dbReference type="Proteomes" id="UP000886501"/>
    </source>
</evidence>
<evidence type="ECO:0000313" key="1">
    <source>
        <dbReference type="EMBL" id="KAF9651853.1"/>
    </source>
</evidence>